<name>A0A3S5CPK6_9PLAT</name>
<protein>
    <submittedName>
        <fullName evidence="1">Uncharacterized protein</fullName>
    </submittedName>
</protein>
<gene>
    <name evidence="1" type="ORF">PXEA_LOCUS19421</name>
</gene>
<reference evidence="1" key="1">
    <citation type="submission" date="2018-11" db="EMBL/GenBank/DDBJ databases">
        <authorList>
            <consortium name="Pathogen Informatics"/>
        </authorList>
    </citation>
    <scope>NUCLEOTIDE SEQUENCE</scope>
</reference>
<dbReference type="Proteomes" id="UP000784294">
    <property type="component" value="Unassembled WGS sequence"/>
</dbReference>
<keyword evidence="2" id="KW-1185">Reference proteome</keyword>
<dbReference type="AlphaFoldDB" id="A0A3S5CPK6"/>
<organism evidence="1 2">
    <name type="scientific">Protopolystoma xenopodis</name>
    <dbReference type="NCBI Taxonomy" id="117903"/>
    <lineage>
        <taxon>Eukaryota</taxon>
        <taxon>Metazoa</taxon>
        <taxon>Spiralia</taxon>
        <taxon>Lophotrochozoa</taxon>
        <taxon>Platyhelminthes</taxon>
        <taxon>Monogenea</taxon>
        <taxon>Polyopisthocotylea</taxon>
        <taxon>Polystomatidea</taxon>
        <taxon>Polystomatidae</taxon>
        <taxon>Protopolystoma</taxon>
    </lineage>
</organism>
<proteinExistence type="predicted"/>
<evidence type="ECO:0000313" key="2">
    <source>
        <dbReference type="Proteomes" id="UP000784294"/>
    </source>
</evidence>
<sequence>MSFSCFYHFHALQNRSEALLVPGSFVAVAWLVWRPVRGQLGLPDETVMALTDINKDRQTSRIWPNDGRRETNASSLYRPGAGWKKGKELHLFHVLMCAFEADLFRLCFHSSSRPVSLEPGRCEALGFSYPHEFSSMSVALTF</sequence>
<accession>A0A3S5CPK6</accession>
<dbReference type="EMBL" id="CAAALY010077332">
    <property type="protein sequence ID" value="VEL25981.1"/>
    <property type="molecule type" value="Genomic_DNA"/>
</dbReference>
<evidence type="ECO:0000313" key="1">
    <source>
        <dbReference type="EMBL" id="VEL25981.1"/>
    </source>
</evidence>
<comment type="caution">
    <text evidence="1">The sequence shown here is derived from an EMBL/GenBank/DDBJ whole genome shotgun (WGS) entry which is preliminary data.</text>
</comment>